<dbReference type="AlphaFoldDB" id="A0A6M3IKM8"/>
<sequence length="96" mass="10915">MEMIIFFVLLATGIGFLFGYYAGKKVEKAHTQNRMQTVNQNALVEWAEAIMETSYKLNTNTPTIELVYAQAHLNQIANEIKTITFNYSLIRKGTHG</sequence>
<organism evidence="1">
    <name type="scientific">viral metagenome</name>
    <dbReference type="NCBI Taxonomy" id="1070528"/>
    <lineage>
        <taxon>unclassified sequences</taxon>
        <taxon>metagenomes</taxon>
        <taxon>organismal metagenomes</taxon>
    </lineage>
</organism>
<evidence type="ECO:0000313" key="2">
    <source>
        <dbReference type="EMBL" id="QJA74593.1"/>
    </source>
</evidence>
<accession>A0A6M3IKM8</accession>
<protein>
    <submittedName>
        <fullName evidence="1">Uncharacterized protein</fullName>
    </submittedName>
</protein>
<reference evidence="1" key="1">
    <citation type="submission" date="2020-03" db="EMBL/GenBank/DDBJ databases">
        <title>The deep terrestrial virosphere.</title>
        <authorList>
            <person name="Holmfeldt K."/>
            <person name="Nilsson E."/>
            <person name="Simone D."/>
            <person name="Lopez-Fernandez M."/>
            <person name="Wu X."/>
            <person name="de Brujin I."/>
            <person name="Lundin D."/>
            <person name="Andersson A."/>
            <person name="Bertilsson S."/>
            <person name="Dopson M."/>
        </authorList>
    </citation>
    <scope>NUCLEOTIDE SEQUENCE</scope>
    <source>
        <strain evidence="2">MM415A01965</strain>
        <strain evidence="1">MM415B01623</strain>
    </source>
</reference>
<evidence type="ECO:0000313" key="1">
    <source>
        <dbReference type="EMBL" id="QJA57587.1"/>
    </source>
</evidence>
<dbReference type="EMBL" id="MT142108">
    <property type="protein sequence ID" value="QJA74593.1"/>
    <property type="molecule type" value="Genomic_DNA"/>
</dbReference>
<name>A0A6M3IKM8_9ZZZZ</name>
<gene>
    <name evidence="2" type="ORF">MM415A01965_0002</name>
    <name evidence="1" type="ORF">MM415B01623_0012</name>
</gene>
<dbReference type="EMBL" id="MT141281">
    <property type="protein sequence ID" value="QJA57587.1"/>
    <property type="molecule type" value="Genomic_DNA"/>
</dbReference>
<proteinExistence type="predicted"/>